<evidence type="ECO:0000259" key="1">
    <source>
        <dbReference type="Pfam" id="PF01695"/>
    </source>
</evidence>
<comment type="caution">
    <text evidence="2">The sequence shown here is derived from an EMBL/GenBank/DDBJ whole genome shotgun (WGS) entry which is preliminary data.</text>
</comment>
<organism evidence="2 3">
    <name type="scientific">Ligilactobacillus equi DSM 15833 = JCM 10991</name>
    <dbReference type="NCBI Taxonomy" id="1423740"/>
    <lineage>
        <taxon>Bacteria</taxon>
        <taxon>Bacillati</taxon>
        <taxon>Bacillota</taxon>
        <taxon>Bacilli</taxon>
        <taxon>Lactobacillales</taxon>
        <taxon>Lactobacillaceae</taxon>
        <taxon>Ligilactobacillus</taxon>
    </lineage>
</organism>
<dbReference type="RefSeq" id="WP_162257647.1">
    <property type="nucleotide sequence ID" value="NZ_AZFH01000031.1"/>
</dbReference>
<gene>
    <name evidence="2" type="ORF">FC36_GL001372</name>
</gene>
<dbReference type="Pfam" id="PF01695">
    <property type="entry name" value="IstB_IS21"/>
    <property type="match status" value="1"/>
</dbReference>
<dbReference type="GO" id="GO:0006260">
    <property type="term" value="P:DNA replication"/>
    <property type="evidence" value="ECO:0007669"/>
    <property type="project" value="TreeGrafter"/>
</dbReference>
<dbReference type="GO" id="GO:0005524">
    <property type="term" value="F:ATP binding"/>
    <property type="evidence" value="ECO:0007669"/>
    <property type="project" value="InterPro"/>
</dbReference>
<dbReference type="EMBL" id="AZFH01000031">
    <property type="protein sequence ID" value="KRL81780.1"/>
    <property type="molecule type" value="Genomic_DNA"/>
</dbReference>
<dbReference type="InterPro" id="IPR027417">
    <property type="entry name" value="P-loop_NTPase"/>
</dbReference>
<evidence type="ECO:0000313" key="2">
    <source>
        <dbReference type="EMBL" id="KRL81780.1"/>
    </source>
</evidence>
<dbReference type="STRING" id="1423740.FC36_GL001372"/>
<name>A0A0R1TPB4_9LACO</name>
<dbReference type="PATRIC" id="fig|1423740.3.peg.1478"/>
<accession>A0A0R1TPB4</accession>
<dbReference type="Proteomes" id="UP000051048">
    <property type="component" value="Unassembled WGS sequence"/>
</dbReference>
<reference evidence="2 3" key="1">
    <citation type="journal article" date="2015" name="Genome Announc.">
        <title>Expanding the biotechnology potential of lactobacilli through comparative genomics of 213 strains and associated genera.</title>
        <authorList>
            <person name="Sun Z."/>
            <person name="Harris H.M."/>
            <person name="McCann A."/>
            <person name="Guo C."/>
            <person name="Argimon S."/>
            <person name="Zhang W."/>
            <person name="Yang X."/>
            <person name="Jeffery I.B."/>
            <person name="Cooney J.C."/>
            <person name="Kagawa T.F."/>
            <person name="Liu W."/>
            <person name="Song Y."/>
            <person name="Salvetti E."/>
            <person name="Wrobel A."/>
            <person name="Rasinkangas P."/>
            <person name="Parkhill J."/>
            <person name="Rea M.C."/>
            <person name="O'Sullivan O."/>
            <person name="Ritari J."/>
            <person name="Douillard F.P."/>
            <person name="Paul Ross R."/>
            <person name="Yang R."/>
            <person name="Briner A.E."/>
            <person name="Felis G.E."/>
            <person name="de Vos W.M."/>
            <person name="Barrangou R."/>
            <person name="Klaenhammer T.R."/>
            <person name="Caufield P.W."/>
            <person name="Cui Y."/>
            <person name="Zhang H."/>
            <person name="O'Toole P.W."/>
        </authorList>
    </citation>
    <scope>NUCLEOTIDE SEQUENCE [LARGE SCALE GENOMIC DNA]</scope>
    <source>
        <strain evidence="2 3">DSM 15833</strain>
    </source>
</reference>
<sequence>MNTTEPQSTTTSFKPVSAFLPPTKKTEITCDKHNEFMILDFNGNPFCQSCSQETLRAKLEHDINQNKPGMRVLNFRSYWPYAGDIKQARFENSEVTTEEARNNVNKMLNMANRYLDKKVRGNTILTGKAGHGKSWVAAAALRYVAEHTDQECLFISWINWTRDYNDARQGRLELKTTLKRIISADLVVLDDIGAEFGADSGQKDNLTDALEYILENRDRTIITTNLKTKELRNGYQSSRALSRMLKGIKKKDGSIDDDRIIVYTDKSEDLRPYG</sequence>
<dbReference type="PANTHER" id="PTHR30050:SF8">
    <property type="entry name" value="PRIMOSOMAL PROTEIN DNAI"/>
    <property type="match status" value="1"/>
</dbReference>
<feature type="domain" description="IstB-like ATP-binding" evidence="1">
    <location>
        <begin position="120"/>
        <end position="236"/>
    </location>
</feature>
<evidence type="ECO:0000313" key="3">
    <source>
        <dbReference type="Proteomes" id="UP000051048"/>
    </source>
</evidence>
<dbReference type="SUPFAM" id="SSF52540">
    <property type="entry name" value="P-loop containing nucleoside triphosphate hydrolases"/>
    <property type="match status" value="1"/>
</dbReference>
<dbReference type="InterPro" id="IPR002611">
    <property type="entry name" value="IstB_ATP-bd"/>
</dbReference>
<dbReference type="PANTHER" id="PTHR30050">
    <property type="entry name" value="CHROMOSOMAL REPLICATION INITIATOR PROTEIN DNAA"/>
    <property type="match status" value="1"/>
</dbReference>
<proteinExistence type="predicted"/>
<dbReference type="AlphaFoldDB" id="A0A0R1TPB4"/>
<protein>
    <recommendedName>
        <fullName evidence="1">IstB-like ATP-binding domain-containing protein</fullName>
    </recommendedName>
</protein>
<dbReference type="Gene3D" id="3.40.50.300">
    <property type="entry name" value="P-loop containing nucleotide triphosphate hydrolases"/>
    <property type="match status" value="1"/>
</dbReference>